<comment type="caution">
    <text evidence="2">The sequence shown here is derived from an EMBL/GenBank/DDBJ whole genome shotgun (WGS) entry which is preliminary data.</text>
</comment>
<dbReference type="Proteomes" id="UP000748308">
    <property type="component" value="Unassembled WGS sequence"/>
</dbReference>
<feature type="transmembrane region" description="Helical" evidence="1">
    <location>
        <begin position="39"/>
        <end position="57"/>
    </location>
</feature>
<accession>A0A937XAI2</accession>
<proteinExistence type="predicted"/>
<name>A0A937XAI2_UNCEI</name>
<keyword evidence="1" id="KW-1133">Transmembrane helix</keyword>
<keyword evidence="1" id="KW-0812">Transmembrane</keyword>
<protein>
    <submittedName>
        <fullName evidence="2">Monovalent cation/H(+) antiporter subunit G</fullName>
    </submittedName>
</protein>
<gene>
    <name evidence="2" type="ORF">FJY75_13680</name>
</gene>
<evidence type="ECO:0000313" key="2">
    <source>
        <dbReference type="EMBL" id="MBM3318893.1"/>
    </source>
</evidence>
<keyword evidence="1" id="KW-0472">Membrane</keyword>
<dbReference type="AlphaFoldDB" id="A0A937XAI2"/>
<dbReference type="EMBL" id="VGIY01000531">
    <property type="protein sequence ID" value="MBM3318893.1"/>
    <property type="molecule type" value="Genomic_DNA"/>
</dbReference>
<evidence type="ECO:0000313" key="3">
    <source>
        <dbReference type="Proteomes" id="UP000748308"/>
    </source>
</evidence>
<dbReference type="GO" id="GO:0015385">
    <property type="term" value="F:sodium:proton antiporter activity"/>
    <property type="evidence" value="ECO:0007669"/>
    <property type="project" value="TreeGrafter"/>
</dbReference>
<dbReference type="Pfam" id="PF03334">
    <property type="entry name" value="PhaG_MnhG_YufB"/>
    <property type="match status" value="1"/>
</dbReference>
<feature type="transmembrane region" description="Helical" evidence="1">
    <location>
        <begin position="63"/>
        <end position="83"/>
    </location>
</feature>
<dbReference type="PANTHER" id="PTHR34703:SF1">
    <property type="entry name" value="ANTIPORTER SUBUNIT MNHG2-RELATED"/>
    <property type="match status" value="1"/>
</dbReference>
<reference evidence="2" key="1">
    <citation type="submission" date="2019-03" db="EMBL/GenBank/DDBJ databases">
        <title>Lake Tanganyika Metagenome-Assembled Genomes (MAGs).</title>
        <authorList>
            <person name="Tran P."/>
        </authorList>
    </citation>
    <scope>NUCLEOTIDE SEQUENCE</scope>
    <source>
        <strain evidence="2">M_DeepCast_400m_m2_100</strain>
    </source>
</reference>
<organism evidence="2 3">
    <name type="scientific">Eiseniibacteriota bacterium</name>
    <dbReference type="NCBI Taxonomy" id="2212470"/>
    <lineage>
        <taxon>Bacteria</taxon>
        <taxon>Candidatus Eiseniibacteriota</taxon>
    </lineage>
</organism>
<dbReference type="InterPro" id="IPR005133">
    <property type="entry name" value="PhaG_MnhG_YufB"/>
</dbReference>
<sequence length="114" mass="12091">MSVVVWIGLLGGAFFLLVSSIGVIRLPDFYSRSHASAKSETLGAMLVLGTLALYNGLELNSVKLLLVLVLVALTSPTGIHALARAALRSGLEIWTARRPREAVRTGEGRECSGS</sequence>
<evidence type="ECO:0000256" key="1">
    <source>
        <dbReference type="SAM" id="Phobius"/>
    </source>
</evidence>
<dbReference type="NCBIfam" id="TIGR01300">
    <property type="entry name" value="CPA3_mnhG_phaG"/>
    <property type="match status" value="1"/>
</dbReference>
<dbReference type="PANTHER" id="PTHR34703">
    <property type="entry name" value="ANTIPORTER SUBUNIT MNHG2-RELATED"/>
    <property type="match status" value="1"/>
</dbReference>
<feature type="transmembrane region" description="Helical" evidence="1">
    <location>
        <begin position="6"/>
        <end position="27"/>
    </location>
</feature>